<evidence type="ECO:0000313" key="1">
    <source>
        <dbReference type="EMBL" id="SFG99872.1"/>
    </source>
</evidence>
<proteinExistence type="predicted"/>
<protein>
    <submittedName>
        <fullName evidence="1">Uncharacterized protein</fullName>
    </submittedName>
</protein>
<dbReference type="STRING" id="414048.SAMN04489864_10410"/>
<keyword evidence="2" id="KW-1185">Reference proteome</keyword>
<dbReference type="Proteomes" id="UP000199666">
    <property type="component" value="Unassembled WGS sequence"/>
</dbReference>
<dbReference type="EMBL" id="FOPP01000004">
    <property type="protein sequence ID" value="SFG99872.1"/>
    <property type="molecule type" value="Genomic_DNA"/>
</dbReference>
<dbReference type="AlphaFoldDB" id="A0A1I2WEX8"/>
<evidence type="ECO:0000313" key="2">
    <source>
        <dbReference type="Proteomes" id="UP000199666"/>
    </source>
</evidence>
<name>A0A1I2WEX8_9SPHI</name>
<gene>
    <name evidence="1" type="ORF">SAMN04489864_10410</name>
</gene>
<dbReference type="RefSeq" id="WP_090992983.1">
    <property type="nucleotide sequence ID" value="NZ_FOPP01000004.1"/>
</dbReference>
<organism evidence="1 2">
    <name type="scientific">Pedobacter insulae</name>
    <dbReference type="NCBI Taxonomy" id="414048"/>
    <lineage>
        <taxon>Bacteria</taxon>
        <taxon>Pseudomonadati</taxon>
        <taxon>Bacteroidota</taxon>
        <taxon>Sphingobacteriia</taxon>
        <taxon>Sphingobacteriales</taxon>
        <taxon>Sphingobacteriaceae</taxon>
        <taxon>Pedobacter</taxon>
    </lineage>
</organism>
<accession>A0A1I2WEX8</accession>
<reference evidence="1 2" key="1">
    <citation type="submission" date="2016-10" db="EMBL/GenBank/DDBJ databases">
        <authorList>
            <person name="de Groot N.N."/>
        </authorList>
    </citation>
    <scope>NUCLEOTIDE SEQUENCE [LARGE SCALE GENOMIC DNA]</scope>
    <source>
        <strain evidence="1 2">DSM 18684</strain>
    </source>
</reference>
<sequence length="71" mass="7473">MFIAFIFAVACKKKSSVLDADVSISVLTADGKNALSSPALYNASNISAYHIVDGQPQRYLTPSLGGAQLLI</sequence>